<name>A0A836IEA5_9TRYP</name>
<dbReference type="AlphaFoldDB" id="A0A836IEA5"/>
<feature type="compositionally biased region" description="Polar residues" evidence="7">
    <location>
        <begin position="985"/>
        <end position="994"/>
    </location>
</feature>
<feature type="coiled-coil region" evidence="6">
    <location>
        <begin position="827"/>
        <end position="854"/>
    </location>
</feature>
<keyword evidence="2" id="KW-1003">Cell membrane</keyword>
<keyword evidence="6" id="KW-0175">Coiled coil</keyword>
<evidence type="ECO:0000256" key="5">
    <source>
        <dbReference type="ARBA" id="ARBA00023136"/>
    </source>
</evidence>
<dbReference type="EMBL" id="JAFJZO010000035">
    <property type="protein sequence ID" value="KAG5492778.1"/>
    <property type="molecule type" value="Genomic_DNA"/>
</dbReference>
<feature type="domain" description="Integral membrane bound transporter" evidence="9">
    <location>
        <begin position="611"/>
        <end position="734"/>
    </location>
</feature>
<comment type="subcellular location">
    <subcellularLocation>
        <location evidence="1">Cell membrane</location>
        <topology evidence="1">Multi-pass membrane protein</topology>
    </subcellularLocation>
</comment>
<feature type="transmembrane region" description="Helical" evidence="8">
    <location>
        <begin position="317"/>
        <end position="338"/>
    </location>
</feature>
<dbReference type="PANTHER" id="PTHR30509:SF38">
    <property type="entry name" value="FUSARIC ACID RESISTANCE PROTEIN-LIKE"/>
    <property type="match status" value="1"/>
</dbReference>
<evidence type="ECO:0000313" key="11">
    <source>
        <dbReference type="Proteomes" id="UP000674318"/>
    </source>
</evidence>
<dbReference type="Proteomes" id="UP000674318">
    <property type="component" value="Chromosome 35"/>
</dbReference>
<dbReference type="Pfam" id="PF13515">
    <property type="entry name" value="FUSC_2"/>
    <property type="match status" value="1"/>
</dbReference>
<evidence type="ECO:0000256" key="1">
    <source>
        <dbReference type="ARBA" id="ARBA00004651"/>
    </source>
</evidence>
<feature type="transmembrane region" description="Helical" evidence="8">
    <location>
        <begin position="726"/>
        <end position="747"/>
    </location>
</feature>
<evidence type="ECO:0000256" key="4">
    <source>
        <dbReference type="ARBA" id="ARBA00022989"/>
    </source>
</evidence>
<protein>
    <recommendedName>
        <fullName evidence="9">Integral membrane bound transporter domain-containing protein</fullName>
    </recommendedName>
</protein>
<feature type="compositionally biased region" description="Basic and acidic residues" evidence="7">
    <location>
        <begin position="995"/>
        <end position="1014"/>
    </location>
</feature>
<evidence type="ECO:0000313" key="10">
    <source>
        <dbReference type="EMBL" id="KAG5492778.1"/>
    </source>
</evidence>
<feature type="transmembrane region" description="Helical" evidence="8">
    <location>
        <begin position="646"/>
        <end position="665"/>
    </location>
</feature>
<feature type="transmembrane region" description="Helical" evidence="8">
    <location>
        <begin position="290"/>
        <end position="305"/>
    </location>
</feature>
<keyword evidence="3 8" id="KW-0812">Transmembrane</keyword>
<dbReference type="GO" id="GO:0005886">
    <property type="term" value="C:plasma membrane"/>
    <property type="evidence" value="ECO:0007669"/>
    <property type="project" value="UniProtKB-SubCell"/>
</dbReference>
<keyword evidence="11" id="KW-1185">Reference proteome</keyword>
<evidence type="ECO:0000259" key="9">
    <source>
        <dbReference type="Pfam" id="PF13515"/>
    </source>
</evidence>
<evidence type="ECO:0000256" key="7">
    <source>
        <dbReference type="SAM" id="MobiDB-lite"/>
    </source>
</evidence>
<comment type="caution">
    <text evidence="10">The sequence shown here is derived from an EMBL/GenBank/DDBJ whole genome shotgun (WGS) entry which is preliminary data.</text>
</comment>
<dbReference type="OrthoDB" id="270705at2759"/>
<dbReference type="GeneID" id="94287482"/>
<keyword evidence="5 8" id="KW-0472">Membrane</keyword>
<sequence>MSEALPLDEPGITPEAHVPSNTGESDHPTTNKNDPLTSAVGAGESHQSKVPPPPLPHLASAPVTPVALLVSAEPLGTHAKSFIAPTAFPSQPSTTEIPKGVLDCTAIVSGETGDQTHANADCQNPCKEDDVISLDSLGIPRYNPRYPEGGTHCHGDASVPWNLRPSMRRTNCTFFDCLRAPQFWHQFEFAIRITALAVLLPASLIAAKLPGSPFVSPFMVISSSVLAAKRTSGESIAYVFNWIRAGCFWLPLSVIAGALNLGHHIVSWCVYYTAMLFLMAVFTEGIVRRICLLLFNGCAVGLLLNKNHGAVFPCRVMVDWCIGTGLCVVAAFFPYPLFCKREAQRLLCDIARNTATAYRGLVYSFWSPSNVERNMAMSKVHIMTDSLDELLPLFEHYQSFSFYEFFFEPAEVRDIRALKFALFERLRINLSSMTRVLDMVQEKPSAVDNSERSKAFAELLNPHLNAVAEVFDKLVDLLVHAKSCKALLDLHESYEEFSNRTDALQDAFNAARRSIFYECTPGILEEFVPLMTFYLFTVVCVRDTINIFQAKVKAYHPSIMSTIKQIWMKMAWEPLKDNADFLKRLFTRWNRREVQRVIEAAKVSGAMILTIGFSFLIKIDKASFSGPNIIAFVSGSNPVEALQESIVRLTGCLLGTVLGFFAGTFSGTPVQRVASLCTLMFCGTFLRFDKEYGVMAVYGMFVLIPLVSITETTVGDTVARMNQNTFGIFIYLLVSVTVLPLSPGWILRAKRSNILRCMSSVISSMMDLFSEPLVHDHTMCKYAHAENDETEDEAPMPNACSGGIPTHLMTSFSNRSIHILSKKDTAMQHIDAQLDELLRRLKGTKEMMRFARDERTLVEVDYPIKSCELTYQHMYRMTMLLKTMWMSWNVIRSQRSYTVETRHMLRNLQPVALDVAGAFQRCVDLMCYMIRKPSINLEVAIMKAVLDMIESADVLHCRKSQIMLMLINQSVNNHVASKGSGDVAGSTSGANVDPTTRRQPDLHHSDERRLKPTHEDATMLSFGGSVLPSQSPEIYNSSAFSCGPSEHNARPASTLACRRGIRHAATFQALCNSPPTSTFASPVSQGYNFQVLTSERNVSVMPYLRRAGARVSSDQSSSLFNGVHLPSTFQFPLTSEDVEGLHSFTLSMEMFANETKLLMMSITALVDNLRQKL</sequence>
<dbReference type="RefSeq" id="XP_067753562.1">
    <property type="nucleotide sequence ID" value="XM_067897405.1"/>
</dbReference>
<feature type="transmembrane region" description="Helical" evidence="8">
    <location>
        <begin position="265"/>
        <end position="283"/>
    </location>
</feature>
<evidence type="ECO:0000256" key="8">
    <source>
        <dbReference type="SAM" id="Phobius"/>
    </source>
</evidence>
<keyword evidence="4 8" id="KW-1133">Transmembrane helix</keyword>
<evidence type="ECO:0000256" key="6">
    <source>
        <dbReference type="SAM" id="Coils"/>
    </source>
</evidence>
<evidence type="ECO:0000256" key="2">
    <source>
        <dbReference type="ARBA" id="ARBA00022475"/>
    </source>
</evidence>
<feature type="region of interest" description="Disordered" evidence="7">
    <location>
        <begin position="977"/>
        <end position="1014"/>
    </location>
</feature>
<evidence type="ECO:0000256" key="3">
    <source>
        <dbReference type="ARBA" id="ARBA00022692"/>
    </source>
</evidence>
<dbReference type="InterPro" id="IPR049453">
    <property type="entry name" value="Memb_transporter_dom"/>
</dbReference>
<accession>A0A836IEA5</accession>
<organism evidence="10 11">
    <name type="scientific">Porcisia hertigi</name>
    <dbReference type="NCBI Taxonomy" id="2761500"/>
    <lineage>
        <taxon>Eukaryota</taxon>
        <taxon>Discoba</taxon>
        <taxon>Euglenozoa</taxon>
        <taxon>Kinetoplastea</taxon>
        <taxon>Metakinetoplastina</taxon>
        <taxon>Trypanosomatida</taxon>
        <taxon>Trypanosomatidae</taxon>
        <taxon>Leishmaniinae</taxon>
        <taxon>Porcisia</taxon>
    </lineage>
</organism>
<reference evidence="10 11" key="1">
    <citation type="submission" date="2021-02" db="EMBL/GenBank/DDBJ databases">
        <title>Porcisia hertigi Genome sequencing and assembly.</title>
        <authorList>
            <person name="Almutairi H."/>
            <person name="Gatherer D."/>
        </authorList>
    </citation>
    <scope>NUCLEOTIDE SEQUENCE [LARGE SCALE GENOMIC DNA]</scope>
    <source>
        <strain evidence="10 11">C119</strain>
    </source>
</reference>
<gene>
    <name evidence="10" type="ORF">JKF63_01358</name>
</gene>
<proteinExistence type="predicted"/>
<dbReference type="PANTHER" id="PTHR30509">
    <property type="entry name" value="P-HYDROXYBENZOIC ACID EFFLUX PUMP SUBUNIT-RELATED"/>
    <property type="match status" value="1"/>
</dbReference>
<feature type="transmembrane region" description="Helical" evidence="8">
    <location>
        <begin position="694"/>
        <end position="714"/>
    </location>
</feature>
<feature type="region of interest" description="Disordered" evidence="7">
    <location>
        <begin position="1"/>
        <end position="58"/>
    </location>
</feature>
<dbReference type="KEGG" id="phet:94287482"/>